<feature type="region of interest" description="Disordered" evidence="1">
    <location>
        <begin position="31"/>
        <end position="67"/>
    </location>
</feature>
<organism>
    <name type="scientific">Culex quinquefasciatus</name>
    <name type="common">Southern house mosquito</name>
    <name type="synonym">Culex pungens</name>
    <dbReference type="NCBI Taxonomy" id="7176"/>
    <lineage>
        <taxon>Eukaryota</taxon>
        <taxon>Metazoa</taxon>
        <taxon>Ecdysozoa</taxon>
        <taxon>Arthropoda</taxon>
        <taxon>Hexapoda</taxon>
        <taxon>Insecta</taxon>
        <taxon>Pterygota</taxon>
        <taxon>Neoptera</taxon>
        <taxon>Endopterygota</taxon>
        <taxon>Diptera</taxon>
        <taxon>Nematocera</taxon>
        <taxon>Culicoidea</taxon>
        <taxon>Culicidae</taxon>
        <taxon>Culicinae</taxon>
        <taxon>Culicini</taxon>
        <taxon>Culex</taxon>
        <taxon>Culex</taxon>
    </lineage>
</organism>
<gene>
    <name evidence="3" type="primary">6043044</name>
    <name evidence="2" type="ORF">CpipJ_CPIJ010523</name>
</gene>
<reference evidence="2" key="1">
    <citation type="submission" date="2007-03" db="EMBL/GenBank/DDBJ databases">
        <title>Annotation of Culex pipiens quinquefasciatus.</title>
        <authorList>
            <consortium name="The Broad Institute Genome Sequencing Platform"/>
            <person name="Atkinson P.W."/>
            <person name="Hemingway J."/>
            <person name="Christensen B.M."/>
            <person name="Higgs S."/>
            <person name="Kodira C."/>
            <person name="Hannick L."/>
            <person name="Megy K."/>
            <person name="O'Leary S."/>
            <person name="Pearson M."/>
            <person name="Haas B.J."/>
            <person name="Mauceli E."/>
            <person name="Wortman J.R."/>
            <person name="Lee N.H."/>
            <person name="Guigo R."/>
            <person name="Stanke M."/>
            <person name="Alvarado L."/>
            <person name="Amedeo P."/>
            <person name="Antoine C.H."/>
            <person name="Arensburger P."/>
            <person name="Bidwell S.L."/>
            <person name="Crawford M."/>
            <person name="Camaro F."/>
            <person name="Devon K."/>
            <person name="Engels R."/>
            <person name="Hammond M."/>
            <person name="Howarth C."/>
            <person name="Koehrsen M."/>
            <person name="Lawson D."/>
            <person name="Montgomery P."/>
            <person name="Nene V."/>
            <person name="Nusbaum C."/>
            <person name="Puiu D."/>
            <person name="Romero-Severson J."/>
            <person name="Severson D.W."/>
            <person name="Shumway M."/>
            <person name="Sisk P."/>
            <person name="Stolte C."/>
            <person name="Zeng Q."/>
            <person name="Eisenstadt E."/>
            <person name="Fraser-Liggett C."/>
            <person name="Strausberg R."/>
            <person name="Galagan J."/>
            <person name="Birren B."/>
            <person name="Collins F.H."/>
        </authorList>
    </citation>
    <scope>NUCLEOTIDE SEQUENCE [LARGE SCALE GENOMIC DNA]</scope>
    <source>
        <strain evidence="2">JHB</strain>
    </source>
</reference>
<dbReference type="EnsemblMetazoa" id="CPIJ010523-RA">
    <property type="protein sequence ID" value="CPIJ010523-PA"/>
    <property type="gene ID" value="CPIJ010523"/>
</dbReference>
<reference evidence="3" key="2">
    <citation type="submission" date="2021-02" db="UniProtKB">
        <authorList>
            <consortium name="EnsemblMetazoa"/>
        </authorList>
    </citation>
    <scope>IDENTIFICATION</scope>
    <source>
        <strain evidence="3">JHB</strain>
    </source>
</reference>
<evidence type="ECO:0000256" key="1">
    <source>
        <dbReference type="SAM" id="MobiDB-lite"/>
    </source>
</evidence>
<evidence type="ECO:0000313" key="3">
    <source>
        <dbReference type="EnsemblMetazoa" id="CPIJ010523-PA"/>
    </source>
</evidence>
<dbReference type="AlphaFoldDB" id="B0WTN1"/>
<sequence length="67" mass="7643">MLQQNPEIKKKFKPFLDRMADKTLKELLGHVEKSSDKDSGHPLVDLHHEDPEWVPTPKAAAARTLLD</sequence>
<dbReference type="VEuPathDB" id="VectorBase:CPIJ010523"/>
<dbReference type="Proteomes" id="UP000002320">
    <property type="component" value="Unassembled WGS sequence"/>
</dbReference>
<dbReference type="KEGG" id="cqu:CpipJ_CPIJ010523"/>
<dbReference type="EMBL" id="DS232090">
    <property type="protein sequence ID" value="EDS34489.1"/>
    <property type="molecule type" value="Genomic_DNA"/>
</dbReference>
<dbReference type="InParanoid" id="B0WTN1"/>
<keyword evidence="4" id="KW-1185">Reference proteome</keyword>
<dbReference type="HOGENOM" id="CLU_2814959_0_0_1"/>
<evidence type="ECO:0000313" key="4">
    <source>
        <dbReference type="Proteomes" id="UP000002320"/>
    </source>
</evidence>
<name>B0WTN1_CULQU</name>
<evidence type="ECO:0000313" key="2">
    <source>
        <dbReference type="EMBL" id="EDS34489.1"/>
    </source>
</evidence>
<feature type="compositionally biased region" description="Basic and acidic residues" evidence="1">
    <location>
        <begin position="31"/>
        <end position="51"/>
    </location>
</feature>
<accession>B0WTN1</accession>
<protein>
    <submittedName>
        <fullName evidence="2 3">U520</fullName>
    </submittedName>
</protein>
<proteinExistence type="predicted"/>